<dbReference type="GO" id="GO:0051015">
    <property type="term" value="F:actin filament binding"/>
    <property type="evidence" value="ECO:0007669"/>
    <property type="project" value="TreeGrafter"/>
</dbReference>
<dbReference type="PROSITE" id="PS50082">
    <property type="entry name" value="WD_REPEATS_2"/>
    <property type="match status" value="4"/>
</dbReference>
<dbReference type="PROSITE" id="PS50294">
    <property type="entry name" value="WD_REPEATS_REGION"/>
    <property type="match status" value="2"/>
</dbReference>
<evidence type="ECO:0000313" key="4">
    <source>
        <dbReference type="EMBL" id="CAD8574196.1"/>
    </source>
</evidence>
<feature type="repeat" description="WD" evidence="3">
    <location>
        <begin position="224"/>
        <end position="265"/>
    </location>
</feature>
<dbReference type="InterPro" id="IPR036322">
    <property type="entry name" value="WD40_repeat_dom_sf"/>
</dbReference>
<sequence length="657" mass="70582">MSSIETDASNCTIPIGSPITALLPPLPSTVRGEATIISGDCGRFNAGRPLLVYPSGKLVVVRELGVELFGSSEVATTVDNPKALPGVRALVYRGHTATVTVAKFSPSGRYVASADIRGKLRVWAYDHEEHLCKLELQAFPGIIRDVAWDGEGKRITIVGEGSKSMYTKCVQWDTGVQCGPMGGHTKRVITCDMRQKRPFRIMSGGEDQKCVFFSGPPFKIASTLGEHSGTVNCVRFSHNSEYVVSVGSDKKVVLYEGKTGGVIQVFEGKHTGSIYSCSWSEDDTKLLTCSADKTVNLMSIPDGNILKTWNLQNEKLYSGRGGMAVACTFCEGRPIVVGVNGIVSLLDDDAENCIVKALCGHQVGITAIAIDNKGDQIFTSDSDGLICKVNGADLSISRITGDSTNDITEAAHGGIVKSVAFVDGLIISTGFDDMIRTSCPQDERCISAVKLPAQPVTSVSGAEITFIVTVNSILSFKKGKLLKNITISFDPLCCALNSDETILCVGSRDGYLRSFCVSKTDGEIKESNALSLHTKPLTALAFSPDGSKIASGDTKDVFVHSVADWSSLCKGRWCFHTSTITGFSWSKDGTILASCGADENIFLWNLEKKMRRVHYPFTHRGGVTGIAFLNDFKLLSVGADGCICTWDVSEDIKSKFG</sequence>
<evidence type="ECO:0000256" key="2">
    <source>
        <dbReference type="ARBA" id="ARBA00022737"/>
    </source>
</evidence>
<gene>
    <name evidence="4" type="ORF">LDAN0322_LOCUS340</name>
</gene>
<keyword evidence="1 3" id="KW-0853">WD repeat</keyword>
<feature type="repeat" description="WD" evidence="3">
    <location>
        <begin position="267"/>
        <end position="308"/>
    </location>
</feature>
<evidence type="ECO:0008006" key="5">
    <source>
        <dbReference type="Google" id="ProtNLM"/>
    </source>
</evidence>
<dbReference type="GO" id="GO:0030042">
    <property type="term" value="P:actin filament depolymerization"/>
    <property type="evidence" value="ECO:0007669"/>
    <property type="project" value="TreeGrafter"/>
</dbReference>
<dbReference type="InterPro" id="IPR015943">
    <property type="entry name" value="WD40/YVTN_repeat-like_dom_sf"/>
</dbReference>
<dbReference type="InterPro" id="IPR001680">
    <property type="entry name" value="WD40_rpt"/>
</dbReference>
<dbReference type="PROSITE" id="PS00678">
    <property type="entry name" value="WD_REPEATS_1"/>
    <property type="match status" value="1"/>
</dbReference>
<dbReference type="InterPro" id="IPR011047">
    <property type="entry name" value="Quinoprotein_ADH-like_sf"/>
</dbReference>
<dbReference type="SMART" id="SM00320">
    <property type="entry name" value="WD40"/>
    <property type="match status" value="11"/>
</dbReference>
<dbReference type="SUPFAM" id="SSF50998">
    <property type="entry name" value="Quinoprotein alcohol dehydrogenase-like"/>
    <property type="match status" value="1"/>
</dbReference>
<dbReference type="SUPFAM" id="SSF50978">
    <property type="entry name" value="WD40 repeat-like"/>
    <property type="match status" value="1"/>
</dbReference>
<protein>
    <recommendedName>
        <fullName evidence="5">Anaphase-promoting complex subunit 4 WD40 domain-containing protein</fullName>
    </recommendedName>
</protein>
<dbReference type="Gene3D" id="2.130.10.10">
    <property type="entry name" value="YVTN repeat-like/Quinoprotein amine dehydrogenase"/>
    <property type="match status" value="2"/>
</dbReference>
<feature type="repeat" description="WD" evidence="3">
    <location>
        <begin position="92"/>
        <end position="123"/>
    </location>
</feature>
<dbReference type="EMBL" id="HBEU01000498">
    <property type="protein sequence ID" value="CAD8574196.1"/>
    <property type="molecule type" value="Transcribed_RNA"/>
</dbReference>
<evidence type="ECO:0000256" key="1">
    <source>
        <dbReference type="ARBA" id="ARBA00022574"/>
    </source>
</evidence>
<dbReference type="InterPro" id="IPR019775">
    <property type="entry name" value="WD40_repeat_CS"/>
</dbReference>
<organism evidence="4">
    <name type="scientific">Leptocylindrus aporus</name>
    <dbReference type="NCBI Taxonomy" id="1398097"/>
    <lineage>
        <taxon>Eukaryota</taxon>
        <taxon>Sar</taxon>
        <taxon>Stramenopiles</taxon>
        <taxon>Ochrophyta</taxon>
        <taxon>Bacillariophyta</taxon>
        <taxon>Coscinodiscophyceae</taxon>
        <taxon>Chaetocerotophycidae</taxon>
        <taxon>Leptocylindrales</taxon>
        <taxon>Leptocylindraceae</taxon>
        <taxon>Leptocylindrus</taxon>
    </lineage>
</organism>
<keyword evidence="2" id="KW-0677">Repeat</keyword>
<dbReference type="PANTHER" id="PTHR19856">
    <property type="entry name" value="WD-REPEATCONTAINING PROTEIN WDR1"/>
    <property type="match status" value="1"/>
</dbReference>
<dbReference type="Pfam" id="PF00400">
    <property type="entry name" value="WD40"/>
    <property type="match status" value="7"/>
</dbReference>
<dbReference type="GO" id="GO:0030864">
    <property type="term" value="C:cortical actin cytoskeleton"/>
    <property type="evidence" value="ECO:0007669"/>
    <property type="project" value="TreeGrafter"/>
</dbReference>
<dbReference type="AlphaFoldDB" id="A0A7S0K9E1"/>
<reference evidence="4" key="1">
    <citation type="submission" date="2021-01" db="EMBL/GenBank/DDBJ databases">
        <authorList>
            <person name="Corre E."/>
            <person name="Pelletier E."/>
            <person name="Niang G."/>
            <person name="Scheremetjew M."/>
            <person name="Finn R."/>
            <person name="Kale V."/>
            <person name="Holt S."/>
            <person name="Cochrane G."/>
            <person name="Meng A."/>
            <person name="Brown T."/>
            <person name="Cohen L."/>
        </authorList>
    </citation>
    <scope>NUCLEOTIDE SEQUENCE</scope>
    <source>
        <strain evidence="4">B651</strain>
    </source>
</reference>
<feature type="repeat" description="WD" evidence="3">
    <location>
        <begin position="576"/>
        <end position="607"/>
    </location>
</feature>
<proteinExistence type="predicted"/>
<dbReference type="PANTHER" id="PTHR19856:SF0">
    <property type="entry name" value="WD REPEAT-CONTAINING PROTEIN 1"/>
    <property type="match status" value="1"/>
</dbReference>
<name>A0A7S0K9E1_9STRA</name>
<evidence type="ECO:0000256" key="3">
    <source>
        <dbReference type="PROSITE-ProRule" id="PRU00221"/>
    </source>
</evidence>
<dbReference type="CDD" id="cd00200">
    <property type="entry name" value="WD40"/>
    <property type="match status" value="1"/>
</dbReference>
<accession>A0A7S0K9E1</accession>